<dbReference type="SUPFAM" id="SSF53335">
    <property type="entry name" value="S-adenosyl-L-methionine-dependent methyltransferases"/>
    <property type="match status" value="1"/>
</dbReference>
<dbReference type="PANTHER" id="PTHR33841:SF6">
    <property type="entry name" value="TYPE II METHYLTRANSFERASE M.HINDII"/>
    <property type="match status" value="1"/>
</dbReference>
<evidence type="ECO:0000256" key="1">
    <source>
        <dbReference type="ARBA" id="ARBA00011900"/>
    </source>
</evidence>
<evidence type="ECO:0000256" key="6">
    <source>
        <dbReference type="ARBA" id="ARBA00047942"/>
    </source>
</evidence>
<sequence length="230" mass="26781">MDDEKLIKSKERVQQHGEVFTPQWMVKKMLDVEGIKQACENIDATFLEPAAGDGNFLVAILERKLKVVTEQFSEGHWGTKSLFALSSIYGIEFLADNLEIARSRMLIHYLNWYEEIFQEQLHSTTDLYKSAMYIIRRNIVRGNTLTKKHPDYDIPIMFNEWKKVKGSSSKVEKIEFTFSSLFENEEVLEKGISEGQLSLFDFEMFDEENKEKKDDSVIIDIKKIYKLGEG</sequence>
<dbReference type="GO" id="GO:0003677">
    <property type="term" value="F:DNA binding"/>
    <property type="evidence" value="ECO:0007669"/>
    <property type="project" value="UniProtKB-KW"/>
</dbReference>
<gene>
    <name evidence="8" type="ORF">RU92_GL001672</name>
</gene>
<evidence type="ECO:0000256" key="2">
    <source>
        <dbReference type="ARBA" id="ARBA00022603"/>
    </source>
</evidence>
<dbReference type="RefSeq" id="WP_021215292.1">
    <property type="nucleotide sequence ID" value="NZ_JXKC01000024.1"/>
</dbReference>
<evidence type="ECO:0000313" key="9">
    <source>
        <dbReference type="Proteomes" id="UP000218711"/>
    </source>
</evidence>
<dbReference type="PANTHER" id="PTHR33841">
    <property type="entry name" value="DNA METHYLTRANSFERASE YEEA-RELATED"/>
    <property type="match status" value="1"/>
</dbReference>
<feature type="domain" description="DNA methylase adenine-specific" evidence="7">
    <location>
        <begin position="11"/>
        <end position="111"/>
    </location>
</feature>
<evidence type="ECO:0000313" key="8">
    <source>
        <dbReference type="EMBL" id="PCS15354.1"/>
    </source>
</evidence>
<dbReference type="InterPro" id="IPR029063">
    <property type="entry name" value="SAM-dependent_MTases_sf"/>
</dbReference>
<evidence type="ECO:0000259" key="7">
    <source>
        <dbReference type="Pfam" id="PF02384"/>
    </source>
</evidence>
<dbReference type="EMBL" id="JXKC01000024">
    <property type="protein sequence ID" value="PCS15354.1"/>
    <property type="molecule type" value="Genomic_DNA"/>
</dbReference>
<dbReference type="Gene3D" id="3.40.50.150">
    <property type="entry name" value="Vaccinia Virus protein VP39"/>
    <property type="match status" value="1"/>
</dbReference>
<dbReference type="AlphaFoldDB" id="A0A2A5SNS1"/>
<accession>A0A2A5SNS1</accession>
<comment type="catalytic activity">
    <reaction evidence="6">
        <text>a 2'-deoxyadenosine in DNA + S-adenosyl-L-methionine = an N(6)-methyl-2'-deoxyadenosine in DNA + S-adenosyl-L-homocysteine + H(+)</text>
        <dbReference type="Rhea" id="RHEA:15197"/>
        <dbReference type="Rhea" id="RHEA-COMP:12418"/>
        <dbReference type="Rhea" id="RHEA-COMP:12419"/>
        <dbReference type="ChEBI" id="CHEBI:15378"/>
        <dbReference type="ChEBI" id="CHEBI:57856"/>
        <dbReference type="ChEBI" id="CHEBI:59789"/>
        <dbReference type="ChEBI" id="CHEBI:90615"/>
        <dbReference type="ChEBI" id="CHEBI:90616"/>
        <dbReference type="EC" id="2.1.1.72"/>
    </reaction>
</comment>
<keyword evidence="2 8" id="KW-0489">Methyltransferase</keyword>
<evidence type="ECO:0000256" key="3">
    <source>
        <dbReference type="ARBA" id="ARBA00022679"/>
    </source>
</evidence>
<organism evidence="8 9">
    <name type="scientific">Lactococcus cremoris subsp. tructae</name>
    <dbReference type="NCBI Taxonomy" id="542833"/>
    <lineage>
        <taxon>Bacteria</taxon>
        <taxon>Bacillati</taxon>
        <taxon>Bacillota</taxon>
        <taxon>Bacilli</taxon>
        <taxon>Lactobacillales</taxon>
        <taxon>Streptococcaceae</taxon>
        <taxon>Lactococcus</taxon>
    </lineage>
</organism>
<keyword evidence="4" id="KW-0680">Restriction system</keyword>
<keyword evidence="5" id="KW-0238">DNA-binding</keyword>
<evidence type="ECO:0000256" key="4">
    <source>
        <dbReference type="ARBA" id="ARBA00022747"/>
    </source>
</evidence>
<reference evidence="8 9" key="1">
    <citation type="submission" date="2014-12" db="EMBL/GenBank/DDBJ databases">
        <title>Draft genome sequences of 10 type strains of Lactococcus.</title>
        <authorList>
            <person name="Sun Z."/>
            <person name="Zhong Z."/>
            <person name="Liu W."/>
            <person name="Zhang W."/>
            <person name="Zhang H."/>
        </authorList>
    </citation>
    <scope>NUCLEOTIDE SEQUENCE [LARGE SCALE GENOMIC DNA]</scope>
    <source>
        <strain evidence="8 9">DSM 21502</strain>
    </source>
</reference>
<dbReference type="GO" id="GO:0009307">
    <property type="term" value="P:DNA restriction-modification system"/>
    <property type="evidence" value="ECO:0007669"/>
    <property type="project" value="UniProtKB-KW"/>
</dbReference>
<dbReference type="Proteomes" id="UP000218711">
    <property type="component" value="Unassembled WGS sequence"/>
</dbReference>
<dbReference type="GO" id="GO:0008170">
    <property type="term" value="F:N-methyltransferase activity"/>
    <property type="evidence" value="ECO:0007669"/>
    <property type="project" value="InterPro"/>
</dbReference>
<name>A0A2A5SNS1_LACLC</name>
<protein>
    <recommendedName>
        <fullName evidence="1">site-specific DNA-methyltransferase (adenine-specific)</fullName>
        <ecNumber evidence="1">2.1.1.72</ecNumber>
    </recommendedName>
</protein>
<evidence type="ECO:0000256" key="5">
    <source>
        <dbReference type="ARBA" id="ARBA00023125"/>
    </source>
</evidence>
<dbReference type="InterPro" id="IPR050953">
    <property type="entry name" value="N4_N6_ade-DNA_methylase"/>
</dbReference>
<dbReference type="Pfam" id="PF02384">
    <property type="entry name" value="N6_Mtase"/>
    <property type="match status" value="1"/>
</dbReference>
<dbReference type="GO" id="GO:0009007">
    <property type="term" value="F:site-specific DNA-methyltransferase (adenine-specific) activity"/>
    <property type="evidence" value="ECO:0007669"/>
    <property type="project" value="UniProtKB-EC"/>
</dbReference>
<dbReference type="InterPro" id="IPR003356">
    <property type="entry name" value="DNA_methylase_A-5"/>
</dbReference>
<dbReference type="EC" id="2.1.1.72" evidence="1"/>
<keyword evidence="3" id="KW-0808">Transferase</keyword>
<comment type="caution">
    <text evidence="8">The sequence shown here is derived from an EMBL/GenBank/DDBJ whole genome shotgun (WGS) entry which is preliminary data.</text>
</comment>
<dbReference type="GO" id="GO:0032259">
    <property type="term" value="P:methylation"/>
    <property type="evidence" value="ECO:0007669"/>
    <property type="project" value="UniProtKB-KW"/>
</dbReference>
<proteinExistence type="predicted"/>